<comment type="function">
    <text evidence="1">Thiol-specific peroxidase that catalyzes the reduction of hydrogen peroxide and organic hydroperoxides to water and alcohols, respectively. Plays a role in cell protection against oxidative stress by detoxifying peroxides and as sensor of hydrogen peroxide-mediated signaling events.</text>
</comment>
<keyword evidence="6" id="KW-1015">Disulfide bond</keyword>
<keyword evidence="7" id="KW-0676">Redox-active center</keyword>
<evidence type="ECO:0000256" key="10">
    <source>
        <dbReference type="ARBA" id="ARBA00042639"/>
    </source>
</evidence>
<sequence>MLEQGDAIPAVTLKDVEGVDFALDHYRGEPLVVYFYPKADTPGCTNEARDFTALADDYAAAGVPVIGISRDKPAKLKKFSEKYGLSVILASDEPGDACAAFGTWVEKSLYGRKYMGIERSTFLFDAQGTLQRVWPKVKVKGHAAEVLEAVRAL</sequence>
<name>A0ABU3ZUY0_9SPHN</name>
<dbReference type="InterPro" id="IPR036249">
    <property type="entry name" value="Thioredoxin-like_sf"/>
</dbReference>
<evidence type="ECO:0000313" key="13">
    <source>
        <dbReference type="EMBL" id="MDV5823334.1"/>
    </source>
</evidence>
<dbReference type="PROSITE" id="PS51352">
    <property type="entry name" value="THIOREDOXIN_2"/>
    <property type="match status" value="1"/>
</dbReference>
<keyword evidence="3" id="KW-0575">Peroxidase</keyword>
<organism evidence="13 14">
    <name type="scientific">Sphingobium naphthae</name>
    <dbReference type="NCBI Taxonomy" id="1886786"/>
    <lineage>
        <taxon>Bacteria</taxon>
        <taxon>Pseudomonadati</taxon>
        <taxon>Pseudomonadota</taxon>
        <taxon>Alphaproteobacteria</taxon>
        <taxon>Sphingomonadales</taxon>
        <taxon>Sphingomonadaceae</taxon>
        <taxon>Sphingobium</taxon>
    </lineage>
</organism>
<evidence type="ECO:0000259" key="12">
    <source>
        <dbReference type="PROSITE" id="PS51352"/>
    </source>
</evidence>
<evidence type="ECO:0000256" key="7">
    <source>
        <dbReference type="ARBA" id="ARBA00023284"/>
    </source>
</evidence>
<keyword evidence="14" id="KW-1185">Reference proteome</keyword>
<dbReference type="EC" id="1.11.1.24" evidence="2"/>
<evidence type="ECO:0000256" key="2">
    <source>
        <dbReference type="ARBA" id="ARBA00013017"/>
    </source>
</evidence>
<comment type="similarity">
    <text evidence="9">Belongs to the peroxiredoxin family. BCP/PrxQ subfamily.</text>
</comment>
<evidence type="ECO:0000256" key="11">
    <source>
        <dbReference type="ARBA" id="ARBA00049091"/>
    </source>
</evidence>
<evidence type="ECO:0000256" key="5">
    <source>
        <dbReference type="ARBA" id="ARBA00023002"/>
    </source>
</evidence>
<dbReference type="SUPFAM" id="SSF52833">
    <property type="entry name" value="Thioredoxin-like"/>
    <property type="match status" value="1"/>
</dbReference>
<evidence type="ECO:0000313" key="14">
    <source>
        <dbReference type="Proteomes" id="UP001185984"/>
    </source>
</evidence>
<comment type="caution">
    <text evidence="13">The sequence shown here is derived from an EMBL/GenBank/DDBJ whole genome shotgun (WGS) entry which is preliminary data.</text>
</comment>
<dbReference type="PANTHER" id="PTHR42801">
    <property type="entry name" value="THIOREDOXIN-DEPENDENT PEROXIDE REDUCTASE"/>
    <property type="match status" value="1"/>
</dbReference>
<dbReference type="Pfam" id="PF00578">
    <property type="entry name" value="AhpC-TSA"/>
    <property type="match status" value="1"/>
</dbReference>
<dbReference type="Gene3D" id="3.40.30.10">
    <property type="entry name" value="Glutaredoxin"/>
    <property type="match status" value="1"/>
</dbReference>
<comment type="catalytic activity">
    <reaction evidence="11">
        <text>a hydroperoxide + [thioredoxin]-dithiol = an alcohol + [thioredoxin]-disulfide + H2O</text>
        <dbReference type="Rhea" id="RHEA:62620"/>
        <dbReference type="Rhea" id="RHEA-COMP:10698"/>
        <dbReference type="Rhea" id="RHEA-COMP:10700"/>
        <dbReference type="ChEBI" id="CHEBI:15377"/>
        <dbReference type="ChEBI" id="CHEBI:29950"/>
        <dbReference type="ChEBI" id="CHEBI:30879"/>
        <dbReference type="ChEBI" id="CHEBI:35924"/>
        <dbReference type="ChEBI" id="CHEBI:50058"/>
        <dbReference type="EC" id="1.11.1.24"/>
    </reaction>
</comment>
<accession>A0ABU3ZUY0</accession>
<proteinExistence type="inferred from homology"/>
<feature type="domain" description="Thioredoxin" evidence="12">
    <location>
        <begin position="2"/>
        <end position="153"/>
    </location>
</feature>
<evidence type="ECO:0000256" key="1">
    <source>
        <dbReference type="ARBA" id="ARBA00003330"/>
    </source>
</evidence>
<dbReference type="InterPro" id="IPR050924">
    <property type="entry name" value="Peroxiredoxin_BCP/PrxQ"/>
</dbReference>
<evidence type="ECO:0000256" key="9">
    <source>
        <dbReference type="ARBA" id="ARBA00038489"/>
    </source>
</evidence>
<gene>
    <name evidence="13" type="ORF">O0R41_06960</name>
</gene>
<evidence type="ECO:0000256" key="3">
    <source>
        <dbReference type="ARBA" id="ARBA00022559"/>
    </source>
</evidence>
<dbReference type="PANTHER" id="PTHR42801:SF4">
    <property type="entry name" value="AHPC_TSA FAMILY PROTEIN"/>
    <property type="match status" value="1"/>
</dbReference>
<keyword evidence="5" id="KW-0560">Oxidoreductase</keyword>
<evidence type="ECO:0000256" key="6">
    <source>
        <dbReference type="ARBA" id="ARBA00023157"/>
    </source>
</evidence>
<dbReference type="CDD" id="cd03017">
    <property type="entry name" value="PRX_BCP"/>
    <property type="match status" value="1"/>
</dbReference>
<dbReference type="EMBL" id="JAPTHD010000002">
    <property type="protein sequence ID" value="MDV5823334.1"/>
    <property type="molecule type" value="Genomic_DNA"/>
</dbReference>
<evidence type="ECO:0000256" key="8">
    <source>
        <dbReference type="ARBA" id="ARBA00032824"/>
    </source>
</evidence>
<dbReference type="InterPro" id="IPR013766">
    <property type="entry name" value="Thioredoxin_domain"/>
</dbReference>
<dbReference type="RefSeq" id="WP_317516628.1">
    <property type="nucleotide sequence ID" value="NZ_JAPTHD010000002.1"/>
</dbReference>
<dbReference type="Proteomes" id="UP001185984">
    <property type="component" value="Unassembled WGS sequence"/>
</dbReference>
<evidence type="ECO:0000256" key="4">
    <source>
        <dbReference type="ARBA" id="ARBA00022862"/>
    </source>
</evidence>
<reference evidence="14" key="1">
    <citation type="journal article" date="2022" name="J Environ Chem Eng">
        <title>Biodegradation of petroleum oil using a constructed nonpathogenic and heavy metal-tolerant bacterial consortium isolated from marine sponges.</title>
        <authorList>
            <person name="Dechsakulwatana C."/>
            <person name="Rungsihiranrut A."/>
            <person name="Muangchinda C."/>
            <person name="Ningthoujam R."/>
            <person name="Klankeo P."/>
            <person name="Pinyakong O."/>
        </authorList>
    </citation>
    <scope>NUCLEOTIDE SEQUENCE [LARGE SCALE GENOMIC DNA]</scope>
    <source>
        <strain evidence="14">MO2-4</strain>
    </source>
</reference>
<dbReference type="InterPro" id="IPR000866">
    <property type="entry name" value="AhpC/TSA"/>
</dbReference>
<keyword evidence="4" id="KW-0049">Antioxidant</keyword>
<protein>
    <recommendedName>
        <fullName evidence="2">thioredoxin-dependent peroxiredoxin</fullName>
        <ecNumber evidence="2">1.11.1.24</ecNumber>
    </recommendedName>
    <alternativeName>
        <fullName evidence="8">Thioredoxin peroxidase</fullName>
    </alternativeName>
    <alternativeName>
        <fullName evidence="10">Thioredoxin-dependent peroxiredoxin Bcp</fullName>
    </alternativeName>
</protein>